<accession>A0A0F8YX78</accession>
<sequence>MTSNVHEWIKKEESRRKILMTIAQPLTGKQIGRRTGIPMDTCSYVVAKLVTRGLVTCLNPEARNSRLYWLTDSGIQCRKKLHQDLALTYEEYDLPSIDWALYGWICFSHRSIV</sequence>
<gene>
    <name evidence="1" type="ORF">LCGC14_2767540</name>
</gene>
<protein>
    <recommendedName>
        <fullName evidence="2">HTH marR-type domain-containing protein</fullName>
    </recommendedName>
</protein>
<dbReference type="SUPFAM" id="SSF46785">
    <property type="entry name" value="Winged helix' DNA-binding domain"/>
    <property type="match status" value="1"/>
</dbReference>
<proteinExistence type="predicted"/>
<dbReference type="AlphaFoldDB" id="A0A0F8YX78"/>
<name>A0A0F8YX78_9ZZZZ</name>
<organism evidence="1">
    <name type="scientific">marine sediment metagenome</name>
    <dbReference type="NCBI Taxonomy" id="412755"/>
    <lineage>
        <taxon>unclassified sequences</taxon>
        <taxon>metagenomes</taxon>
        <taxon>ecological metagenomes</taxon>
    </lineage>
</organism>
<comment type="caution">
    <text evidence="1">The sequence shown here is derived from an EMBL/GenBank/DDBJ whole genome shotgun (WGS) entry which is preliminary data.</text>
</comment>
<dbReference type="InterPro" id="IPR036388">
    <property type="entry name" value="WH-like_DNA-bd_sf"/>
</dbReference>
<feature type="non-terminal residue" evidence="1">
    <location>
        <position position="113"/>
    </location>
</feature>
<evidence type="ECO:0008006" key="2">
    <source>
        <dbReference type="Google" id="ProtNLM"/>
    </source>
</evidence>
<evidence type="ECO:0000313" key="1">
    <source>
        <dbReference type="EMBL" id="KKK86008.1"/>
    </source>
</evidence>
<dbReference type="InterPro" id="IPR036390">
    <property type="entry name" value="WH_DNA-bd_sf"/>
</dbReference>
<dbReference type="Gene3D" id="1.10.10.10">
    <property type="entry name" value="Winged helix-like DNA-binding domain superfamily/Winged helix DNA-binding domain"/>
    <property type="match status" value="1"/>
</dbReference>
<reference evidence="1" key="1">
    <citation type="journal article" date="2015" name="Nature">
        <title>Complex archaea that bridge the gap between prokaryotes and eukaryotes.</title>
        <authorList>
            <person name="Spang A."/>
            <person name="Saw J.H."/>
            <person name="Jorgensen S.L."/>
            <person name="Zaremba-Niedzwiedzka K."/>
            <person name="Martijn J."/>
            <person name="Lind A.E."/>
            <person name="van Eijk R."/>
            <person name="Schleper C."/>
            <person name="Guy L."/>
            <person name="Ettema T.J."/>
        </authorList>
    </citation>
    <scope>NUCLEOTIDE SEQUENCE</scope>
</reference>
<dbReference type="EMBL" id="LAZR01051045">
    <property type="protein sequence ID" value="KKK86008.1"/>
    <property type="molecule type" value="Genomic_DNA"/>
</dbReference>